<organism evidence="1 2">
    <name type="scientific">Flavobacterium psychrophilum</name>
    <dbReference type="NCBI Taxonomy" id="96345"/>
    <lineage>
        <taxon>Bacteria</taxon>
        <taxon>Pseudomonadati</taxon>
        <taxon>Bacteroidota</taxon>
        <taxon>Flavobacteriia</taxon>
        <taxon>Flavobacteriales</taxon>
        <taxon>Flavobacteriaceae</taxon>
        <taxon>Flavobacterium</taxon>
    </lineage>
</organism>
<proteinExistence type="predicted"/>
<evidence type="ECO:0000313" key="1">
    <source>
        <dbReference type="EMBL" id="QRE05180.1"/>
    </source>
</evidence>
<evidence type="ECO:0000313" key="2">
    <source>
        <dbReference type="Proteomes" id="UP000596329"/>
    </source>
</evidence>
<sequence>MNSIFDPSSNVMIVARINKLTPTSQAVWGKMSIDQMLKHANEAIIVAFGENEVKVNFVFRFLGRMMKNKVFNSEFKKNSPTAKEFIFADKYDFDASRNELIRNFSRFAQGHQSIKITDHPFWGKMTDDDWNKLMWNHVDHHLRQFGV</sequence>
<reference evidence="1 2" key="1">
    <citation type="submission" date="2020-07" db="EMBL/GenBank/DDBJ databases">
        <title>Genomic characterization of Flavobacterium psychrophilum strains.</title>
        <authorList>
            <person name="Castillo D."/>
            <person name="Jorgensen J."/>
            <person name="Middelboe M."/>
        </authorList>
    </citation>
    <scope>NUCLEOTIDE SEQUENCE [LARGE SCALE GENOMIC DNA]</scope>
    <source>
        <strain evidence="1 2">FPS-R7</strain>
    </source>
</reference>
<gene>
    <name evidence="1" type="ORF">H0H26_06220</name>
</gene>
<dbReference type="InterPro" id="IPR034660">
    <property type="entry name" value="DinB/YfiT-like"/>
</dbReference>
<dbReference type="RefSeq" id="WP_038466778.1">
    <property type="nucleotide sequence ID" value="NZ_BJSX01000005.1"/>
</dbReference>
<dbReference type="Gene3D" id="1.20.120.450">
    <property type="entry name" value="dinb family like domain"/>
    <property type="match status" value="1"/>
</dbReference>
<name>A0A7U2RAM8_FLAPS</name>
<dbReference type="EMBL" id="CP059075">
    <property type="protein sequence ID" value="QRE05180.1"/>
    <property type="molecule type" value="Genomic_DNA"/>
</dbReference>
<dbReference type="Proteomes" id="UP000596329">
    <property type="component" value="Chromosome"/>
</dbReference>
<dbReference type="AlphaFoldDB" id="A0A7U2RAM8"/>
<dbReference type="InterPro" id="IPR011463">
    <property type="entry name" value="DUF1569"/>
</dbReference>
<dbReference type="Pfam" id="PF07606">
    <property type="entry name" value="DUF1569"/>
    <property type="match status" value="1"/>
</dbReference>
<protein>
    <submittedName>
        <fullName evidence="1">DUF1569 domain-containing protein</fullName>
    </submittedName>
</protein>
<accession>A0A7U2RAM8</accession>